<evidence type="ECO:0000256" key="7">
    <source>
        <dbReference type="ARBA" id="ARBA00023180"/>
    </source>
</evidence>
<proteinExistence type="predicted"/>
<evidence type="ECO:0000256" key="8">
    <source>
        <dbReference type="ARBA" id="ARBA00023319"/>
    </source>
</evidence>
<keyword evidence="6" id="KW-1015">Disulfide bond</keyword>
<dbReference type="GO" id="GO:0043025">
    <property type="term" value="C:neuronal cell body"/>
    <property type="evidence" value="ECO:0007669"/>
    <property type="project" value="TreeGrafter"/>
</dbReference>
<evidence type="ECO:0000256" key="6">
    <source>
        <dbReference type="ARBA" id="ARBA00023157"/>
    </source>
</evidence>
<organism evidence="9 10">
    <name type="scientific">Varanus komodoensis</name>
    <name type="common">Komodo dragon</name>
    <dbReference type="NCBI Taxonomy" id="61221"/>
    <lineage>
        <taxon>Eukaryota</taxon>
        <taxon>Metazoa</taxon>
        <taxon>Chordata</taxon>
        <taxon>Craniata</taxon>
        <taxon>Vertebrata</taxon>
        <taxon>Euteleostomi</taxon>
        <taxon>Lepidosauria</taxon>
        <taxon>Squamata</taxon>
        <taxon>Bifurcata</taxon>
        <taxon>Unidentata</taxon>
        <taxon>Episquamata</taxon>
        <taxon>Toxicofera</taxon>
        <taxon>Anguimorpha</taxon>
        <taxon>Paleoanguimorpha</taxon>
        <taxon>Varanoidea</taxon>
        <taxon>Varanidae</taxon>
        <taxon>Varanus</taxon>
    </lineage>
</organism>
<evidence type="ECO:0000256" key="2">
    <source>
        <dbReference type="ARBA" id="ARBA00022692"/>
    </source>
</evidence>
<evidence type="ECO:0000313" key="10">
    <source>
        <dbReference type="Proteomes" id="UP000694545"/>
    </source>
</evidence>
<sequence>VATYSNTHGSRVLGKYQHHVHLSQSGLAVSAITFHAVTLKDEGCYSCIFNTFPLGSIPGKTCLKVNGKFYVLSGSL</sequence>
<keyword evidence="2" id="KW-0812">Transmembrane</keyword>
<evidence type="ECO:0000256" key="1">
    <source>
        <dbReference type="ARBA" id="ARBA00004167"/>
    </source>
</evidence>
<evidence type="ECO:0000256" key="3">
    <source>
        <dbReference type="ARBA" id="ARBA00022729"/>
    </source>
</evidence>
<dbReference type="SUPFAM" id="SSF48726">
    <property type="entry name" value="Immunoglobulin"/>
    <property type="match status" value="1"/>
</dbReference>
<dbReference type="Proteomes" id="UP000694545">
    <property type="component" value="Unplaced"/>
</dbReference>
<keyword evidence="7" id="KW-0325">Glycoprotein</keyword>
<dbReference type="InterPro" id="IPR036179">
    <property type="entry name" value="Ig-like_dom_sf"/>
</dbReference>
<reference evidence="9" key="1">
    <citation type="submission" date="2025-08" db="UniProtKB">
        <authorList>
            <consortium name="Ensembl"/>
        </authorList>
    </citation>
    <scope>IDENTIFICATION</scope>
</reference>
<dbReference type="InterPro" id="IPR047164">
    <property type="entry name" value="OX2G-like"/>
</dbReference>
<dbReference type="GO" id="GO:0016020">
    <property type="term" value="C:membrane"/>
    <property type="evidence" value="ECO:0007669"/>
    <property type="project" value="UniProtKB-SubCell"/>
</dbReference>
<keyword evidence="4" id="KW-1133">Transmembrane helix</keyword>
<dbReference type="Gene3D" id="2.60.40.10">
    <property type="entry name" value="Immunoglobulins"/>
    <property type="match status" value="1"/>
</dbReference>
<evidence type="ECO:0000256" key="4">
    <source>
        <dbReference type="ARBA" id="ARBA00022989"/>
    </source>
</evidence>
<dbReference type="InterPro" id="IPR013783">
    <property type="entry name" value="Ig-like_fold"/>
</dbReference>
<accession>A0A8D2L945</accession>
<evidence type="ECO:0008006" key="11">
    <source>
        <dbReference type="Google" id="ProtNLM"/>
    </source>
</evidence>
<comment type="subcellular location">
    <subcellularLocation>
        <location evidence="1">Membrane</location>
        <topology evidence="1">Single-pass membrane protein</topology>
    </subcellularLocation>
</comment>
<protein>
    <recommendedName>
        <fullName evidence="11">Immunoglobulin V-set domain-containing protein</fullName>
    </recommendedName>
</protein>
<dbReference type="OMA" id="DEDCYSC"/>
<dbReference type="GO" id="GO:0009986">
    <property type="term" value="C:cell surface"/>
    <property type="evidence" value="ECO:0007669"/>
    <property type="project" value="TreeGrafter"/>
</dbReference>
<keyword evidence="10" id="KW-1185">Reference proteome</keyword>
<dbReference type="GO" id="GO:0030424">
    <property type="term" value="C:axon"/>
    <property type="evidence" value="ECO:0007669"/>
    <property type="project" value="TreeGrafter"/>
</dbReference>
<reference evidence="9" key="2">
    <citation type="submission" date="2025-09" db="UniProtKB">
        <authorList>
            <consortium name="Ensembl"/>
        </authorList>
    </citation>
    <scope>IDENTIFICATION</scope>
</reference>
<evidence type="ECO:0000256" key="5">
    <source>
        <dbReference type="ARBA" id="ARBA00023136"/>
    </source>
</evidence>
<dbReference type="AlphaFoldDB" id="A0A8D2L945"/>
<dbReference type="GO" id="GO:0034113">
    <property type="term" value="P:heterotypic cell-cell adhesion"/>
    <property type="evidence" value="ECO:0007669"/>
    <property type="project" value="TreeGrafter"/>
</dbReference>
<keyword evidence="5" id="KW-0472">Membrane</keyword>
<evidence type="ECO:0000313" key="9">
    <source>
        <dbReference type="Ensembl" id="ENSVKKP00000018397.1"/>
    </source>
</evidence>
<keyword evidence="8" id="KW-0393">Immunoglobulin domain</keyword>
<dbReference type="PANTHER" id="PTHR46841">
    <property type="entry name" value="OX-2 MEMBRANE GLYCOPROTEIN"/>
    <property type="match status" value="1"/>
</dbReference>
<name>A0A8D2L945_VARKO</name>
<dbReference type="PANTHER" id="PTHR46841:SF7">
    <property type="entry name" value="IG-LIKE DOMAIN-CONTAINING PROTEIN"/>
    <property type="match status" value="1"/>
</dbReference>
<dbReference type="Ensembl" id="ENSVKKT00000018860.1">
    <property type="protein sequence ID" value="ENSVKKP00000018397.1"/>
    <property type="gene ID" value="ENSVKKG00000012540.1"/>
</dbReference>
<dbReference type="GO" id="GO:0098632">
    <property type="term" value="F:cell-cell adhesion mediator activity"/>
    <property type="evidence" value="ECO:0007669"/>
    <property type="project" value="InterPro"/>
</dbReference>
<dbReference type="GO" id="GO:0150079">
    <property type="term" value="P:negative regulation of neuroinflammatory response"/>
    <property type="evidence" value="ECO:0007669"/>
    <property type="project" value="TreeGrafter"/>
</dbReference>
<keyword evidence="3" id="KW-0732">Signal</keyword>